<protein>
    <recommendedName>
        <fullName evidence="8">PiggyBac transposable element-derived protein domain-containing protein</fullName>
    </recommendedName>
</protein>
<keyword evidence="5" id="KW-1185">Reference proteome</keyword>
<dbReference type="EMBL" id="QXGA01005370">
    <property type="protein sequence ID" value="KAE9067473.1"/>
    <property type="molecule type" value="Genomic_DNA"/>
</dbReference>
<evidence type="ECO:0000313" key="2">
    <source>
        <dbReference type="EMBL" id="KAE9067473.1"/>
    </source>
</evidence>
<feature type="chain" id="PRO_5036165615" description="PiggyBac transposable element-derived protein domain-containing protein" evidence="1">
    <location>
        <begin position="23"/>
        <end position="131"/>
    </location>
</feature>
<name>A0A6A3Q2R0_9STRA</name>
<organism evidence="2 7">
    <name type="scientific">Phytophthora fragariae</name>
    <dbReference type="NCBI Taxonomy" id="53985"/>
    <lineage>
        <taxon>Eukaryota</taxon>
        <taxon>Sar</taxon>
        <taxon>Stramenopiles</taxon>
        <taxon>Oomycota</taxon>
        <taxon>Peronosporomycetes</taxon>
        <taxon>Peronosporales</taxon>
        <taxon>Peronosporaceae</taxon>
        <taxon>Phytophthora</taxon>
    </lineage>
</organism>
<evidence type="ECO:0000256" key="1">
    <source>
        <dbReference type="SAM" id="SignalP"/>
    </source>
</evidence>
<dbReference type="EMBL" id="QXGE01004248">
    <property type="protein sequence ID" value="KAE9271344.1"/>
    <property type="molecule type" value="Genomic_DNA"/>
</dbReference>
<feature type="signal peptide" evidence="1">
    <location>
        <begin position="1"/>
        <end position="22"/>
    </location>
</feature>
<gene>
    <name evidence="4" type="ORF">PF001_g28417</name>
    <name evidence="3" type="ORF">PF005_g29614</name>
    <name evidence="2" type="ORF">PF006_g29994</name>
</gene>
<evidence type="ECO:0000313" key="3">
    <source>
        <dbReference type="EMBL" id="KAE9165424.1"/>
    </source>
</evidence>
<dbReference type="Proteomes" id="UP000433483">
    <property type="component" value="Unassembled WGS sequence"/>
</dbReference>
<evidence type="ECO:0000313" key="4">
    <source>
        <dbReference type="EMBL" id="KAE9271344.1"/>
    </source>
</evidence>
<dbReference type="EMBL" id="QXGB01004661">
    <property type="protein sequence ID" value="KAE9165424.1"/>
    <property type="molecule type" value="Genomic_DNA"/>
</dbReference>
<evidence type="ECO:0000313" key="5">
    <source>
        <dbReference type="Proteomes" id="UP000433483"/>
    </source>
</evidence>
<evidence type="ECO:0008006" key="8">
    <source>
        <dbReference type="Google" id="ProtNLM"/>
    </source>
</evidence>
<accession>A0A6A3Q2R0</accession>
<dbReference type="Proteomes" id="UP000440732">
    <property type="component" value="Unassembled WGS sequence"/>
</dbReference>
<proteinExistence type="predicted"/>
<sequence length="131" mass="15204">MVSVWLSVGAAVLMILRGRNNAGRYICSKFRLCEKRPQGENTIKYDFCWPIFEGVFLGKTKWWRSVFLFDAVSLYYSAERERKHSLSAGRNSYPLTKAYSTAMQVFNDVLGLFYGSRSFVERRLRGKCCSR</sequence>
<dbReference type="Proteomes" id="UP000437068">
    <property type="component" value="Unassembled WGS sequence"/>
</dbReference>
<evidence type="ECO:0000313" key="7">
    <source>
        <dbReference type="Proteomes" id="UP000440732"/>
    </source>
</evidence>
<dbReference type="AlphaFoldDB" id="A0A6A3Q2R0"/>
<comment type="caution">
    <text evidence="2">The sequence shown here is derived from an EMBL/GenBank/DDBJ whole genome shotgun (WGS) entry which is preliminary data.</text>
</comment>
<evidence type="ECO:0000313" key="6">
    <source>
        <dbReference type="Proteomes" id="UP000437068"/>
    </source>
</evidence>
<keyword evidence="1" id="KW-0732">Signal</keyword>
<reference evidence="5 6" key="1">
    <citation type="submission" date="2018-08" db="EMBL/GenBank/DDBJ databases">
        <title>Genomic investigation of the strawberry pathogen Phytophthora fragariae indicates pathogenicity is determined by transcriptional variation in three key races.</title>
        <authorList>
            <person name="Adams T.M."/>
            <person name="Armitage A.D."/>
            <person name="Sobczyk M.K."/>
            <person name="Bates H.J."/>
            <person name="Dunwell J.M."/>
            <person name="Nellist C.F."/>
            <person name="Harrison R.J."/>
        </authorList>
    </citation>
    <scope>NUCLEOTIDE SEQUENCE [LARGE SCALE GENOMIC DNA]</scope>
    <source>
        <strain evidence="4 6">A4</strain>
        <strain evidence="3 5">NOV-27</strain>
        <strain evidence="2 7">NOV-5</strain>
    </source>
</reference>